<dbReference type="Proteomes" id="UP001597344">
    <property type="component" value="Unassembled WGS sequence"/>
</dbReference>
<accession>A0ABW5B336</accession>
<dbReference type="EMBL" id="JBHUHY010000017">
    <property type="protein sequence ID" value="MFD2188584.1"/>
    <property type="molecule type" value="Genomic_DNA"/>
</dbReference>
<keyword evidence="2" id="KW-0732">Signal</keyword>
<evidence type="ECO:0008006" key="5">
    <source>
        <dbReference type="Google" id="ProtNLM"/>
    </source>
</evidence>
<gene>
    <name evidence="3" type="ORF">ACFSJT_17385</name>
</gene>
<protein>
    <recommendedName>
        <fullName evidence="5">Lipocalin-like domain-containing protein</fullName>
    </recommendedName>
</protein>
<dbReference type="PROSITE" id="PS51257">
    <property type="entry name" value="PROKAR_LIPOPROTEIN"/>
    <property type="match status" value="1"/>
</dbReference>
<comment type="caution">
    <text evidence="3">The sequence shown here is derived from an EMBL/GenBank/DDBJ whole genome shotgun (WGS) entry which is preliminary data.</text>
</comment>
<evidence type="ECO:0000313" key="4">
    <source>
        <dbReference type="Proteomes" id="UP001597344"/>
    </source>
</evidence>
<dbReference type="RefSeq" id="WP_378321611.1">
    <property type="nucleotide sequence ID" value="NZ_JBHUHY010000017.1"/>
</dbReference>
<name>A0ABW5B336_9FLAO</name>
<reference evidence="4" key="1">
    <citation type="journal article" date="2019" name="Int. J. Syst. Evol. Microbiol.">
        <title>The Global Catalogue of Microorganisms (GCM) 10K type strain sequencing project: providing services to taxonomists for standard genome sequencing and annotation.</title>
        <authorList>
            <consortium name="The Broad Institute Genomics Platform"/>
            <consortium name="The Broad Institute Genome Sequencing Center for Infectious Disease"/>
            <person name="Wu L."/>
            <person name="Ma J."/>
        </authorList>
    </citation>
    <scope>NUCLEOTIDE SEQUENCE [LARGE SCALE GENOMIC DNA]</scope>
    <source>
        <strain evidence="4">DT92</strain>
    </source>
</reference>
<feature type="region of interest" description="Disordered" evidence="1">
    <location>
        <begin position="226"/>
        <end position="259"/>
    </location>
</feature>
<feature type="signal peptide" evidence="2">
    <location>
        <begin position="1"/>
        <end position="24"/>
    </location>
</feature>
<evidence type="ECO:0000256" key="2">
    <source>
        <dbReference type="SAM" id="SignalP"/>
    </source>
</evidence>
<keyword evidence="4" id="KW-1185">Reference proteome</keyword>
<sequence length="370" mass="42098">MRLRINLFVILFSLLTAIVTTSCRSESDELIVAPENESLKKDSKVANLMLRTSMNDGSTDDSIDNNSCFTLKLPFTITANGIEITFSSQEDIDVYDDVFDDSDEIIFSFPITLIFDDFSEVIVNTMSEFNEILENCDEDNNEDDNESIECIDFQYPFSASVFNSQSELIETASFENDRDLYQFIDDLEDTDIATINFPIVIVLFEGTEIEIDDLDNLEDAIEDVIDDGCYNDNNDDDDDDNDDNNDDDDNDDDDDDVSSEAFSEIITEETWEVLKFKDNQSNETKNYTDFEFDFKSDGTVIIENEETIDGTWSASLNSDGKLEANFDFGTEAPLNKLNGNWSVKKATEEQIKLEKDDDGVSKDELFFKEE</sequence>
<proteinExistence type="predicted"/>
<evidence type="ECO:0000256" key="1">
    <source>
        <dbReference type="SAM" id="MobiDB-lite"/>
    </source>
</evidence>
<feature type="chain" id="PRO_5047541760" description="Lipocalin-like domain-containing protein" evidence="2">
    <location>
        <begin position="25"/>
        <end position="370"/>
    </location>
</feature>
<feature type="compositionally biased region" description="Acidic residues" evidence="1">
    <location>
        <begin position="233"/>
        <end position="258"/>
    </location>
</feature>
<evidence type="ECO:0000313" key="3">
    <source>
        <dbReference type="EMBL" id="MFD2188584.1"/>
    </source>
</evidence>
<organism evidence="3 4">
    <name type="scientific">Aquimarina celericrescens</name>
    <dbReference type="NCBI Taxonomy" id="1964542"/>
    <lineage>
        <taxon>Bacteria</taxon>
        <taxon>Pseudomonadati</taxon>
        <taxon>Bacteroidota</taxon>
        <taxon>Flavobacteriia</taxon>
        <taxon>Flavobacteriales</taxon>
        <taxon>Flavobacteriaceae</taxon>
        <taxon>Aquimarina</taxon>
    </lineage>
</organism>